<evidence type="ECO:0000313" key="2">
    <source>
        <dbReference type="EMBL" id="ADQ65875.1"/>
    </source>
</evidence>
<keyword evidence="1" id="KW-1133">Transmembrane helix</keyword>
<dbReference type="AlphaFoldDB" id="E4NTD0"/>
<feature type="transmembrane region" description="Helical" evidence="1">
    <location>
        <begin position="61"/>
        <end position="86"/>
    </location>
</feature>
<organism evidence="2 4">
    <name type="scientific">Halogeometricum borinquense (strain ATCC 700274 / DSM 11551 / JCM 10706 / KCTC 4070 / PR3)</name>
    <dbReference type="NCBI Taxonomy" id="469382"/>
    <lineage>
        <taxon>Archaea</taxon>
        <taxon>Methanobacteriati</taxon>
        <taxon>Methanobacteriota</taxon>
        <taxon>Stenosarchaea group</taxon>
        <taxon>Halobacteria</taxon>
        <taxon>Halobacteriales</taxon>
        <taxon>Haloferacaceae</taxon>
        <taxon>Halogeometricum</taxon>
    </lineage>
</organism>
<reference evidence="2 4" key="1">
    <citation type="journal article" date="2009" name="Stand. Genomic Sci.">
        <title>Complete genome sequence of Halogeometricum borinquense type strain (PR3).</title>
        <authorList>
            <person name="Malfatti S."/>
            <person name="Tindall B.J."/>
            <person name="Schneider S."/>
            <person name="Fahnrich R."/>
            <person name="Lapidus A."/>
            <person name="Labuttii K."/>
            <person name="Copeland A."/>
            <person name="Glavina Del Rio T."/>
            <person name="Nolan M."/>
            <person name="Chen F."/>
            <person name="Lucas S."/>
            <person name="Tice H."/>
            <person name="Cheng J.F."/>
            <person name="Bruce D."/>
            <person name="Goodwin L."/>
            <person name="Pitluck S."/>
            <person name="Anderson I."/>
            <person name="Pati A."/>
            <person name="Ivanova N."/>
            <person name="Mavromatis K."/>
            <person name="Chen A."/>
            <person name="Palaniappan K."/>
            <person name="D'haeseleer P."/>
            <person name="Goker M."/>
            <person name="Bristow J."/>
            <person name="Eisen J.A."/>
            <person name="Markowitz V."/>
            <person name="Hugenholtz P."/>
            <person name="Kyrpides N.C."/>
            <person name="Klenk H.P."/>
            <person name="Chain P."/>
        </authorList>
    </citation>
    <scope>NUCLEOTIDE SEQUENCE [LARGE SCALE GENOMIC DNA]</scope>
    <source>
        <strain evidence="4">ATCC 700274 / DSM 11551 / JCM 10706 / KCTC 4070 / PR3</strain>
        <strain evidence="2">PR 3</strain>
    </source>
</reference>
<dbReference type="EMBL" id="AOHT01000037">
    <property type="protein sequence ID" value="ELY26877.1"/>
    <property type="molecule type" value="Genomic_DNA"/>
</dbReference>
<dbReference type="Proteomes" id="UP000011585">
    <property type="component" value="Unassembled WGS sequence"/>
</dbReference>
<evidence type="ECO:0000313" key="5">
    <source>
        <dbReference type="Proteomes" id="UP000011585"/>
    </source>
</evidence>
<dbReference type="OrthoDB" id="307353at2157"/>
<evidence type="ECO:0000256" key="1">
    <source>
        <dbReference type="SAM" id="Phobius"/>
    </source>
</evidence>
<proteinExistence type="predicted"/>
<dbReference type="GeneID" id="9992085"/>
<feature type="transmembrane region" description="Helical" evidence="1">
    <location>
        <begin position="6"/>
        <end position="26"/>
    </location>
</feature>
<accession>E4NTD0</accession>
<gene>
    <name evidence="2" type="ordered locus">Hbor_02650</name>
    <name evidence="3" type="ORF">C499_11741</name>
</gene>
<keyword evidence="1" id="KW-0812">Transmembrane</keyword>
<reference evidence="3 5" key="2">
    <citation type="journal article" date="2014" name="PLoS Genet.">
        <title>Phylogenetically driven sequencing of extremely halophilic archaea reveals strategies for static and dynamic osmo-response.</title>
        <authorList>
            <person name="Becker E.A."/>
            <person name="Seitzer P.M."/>
            <person name="Tritt A."/>
            <person name="Larsen D."/>
            <person name="Krusor M."/>
            <person name="Yao A.I."/>
            <person name="Wu D."/>
            <person name="Madern D."/>
            <person name="Eisen J.A."/>
            <person name="Darling A.E."/>
            <person name="Facciotti M.T."/>
        </authorList>
    </citation>
    <scope>NUCLEOTIDE SEQUENCE [LARGE SCALE GENOMIC DNA]</scope>
    <source>
        <strain evidence="3 5">DSM 11551</strain>
    </source>
</reference>
<evidence type="ECO:0000313" key="3">
    <source>
        <dbReference type="EMBL" id="ELY26877.1"/>
    </source>
</evidence>
<evidence type="ECO:0000313" key="4">
    <source>
        <dbReference type="Proteomes" id="UP000006663"/>
    </source>
</evidence>
<keyword evidence="1" id="KW-0472">Membrane</keyword>
<dbReference type="EMBL" id="CP001690">
    <property type="protein sequence ID" value="ADQ65875.1"/>
    <property type="molecule type" value="Genomic_DNA"/>
</dbReference>
<dbReference type="RefSeq" id="WP_006055656.1">
    <property type="nucleotide sequence ID" value="NC_014729.1"/>
</dbReference>
<name>E4NTD0_HALBP</name>
<dbReference type="HOGENOM" id="CLU_2447556_0_0_2"/>
<keyword evidence="4" id="KW-1185">Reference proteome</keyword>
<sequence>MSLQLIAPAVLGLACLVVGYVLVFRVETALAVQEKYAEAASSTPPSENPEYYEETHEHRRWTFYLGGMVLLAVGTLLIAAAVYGTFSVE</sequence>
<dbReference type="Proteomes" id="UP000006663">
    <property type="component" value="Chromosome"/>
</dbReference>
<dbReference type="KEGG" id="hbo:Hbor_02650"/>
<protein>
    <submittedName>
        <fullName evidence="2">Uncharacterized protein</fullName>
    </submittedName>
</protein>